<sequence length="154" mass="15750">MRLKVTLCGLAVVVALGACTSSPPKHPTFAGGSSAPTTAGSPPPWQEPAAYGFVVERRCAQGPSLGRYRVAVQDGQVVRTERIDGRTAAGEEEIEVPSLGELLTLAQTAADDGGAVTTTFDPADGHPTAVSFSVSGQQDADGSCFLVSEYAPAS</sequence>
<evidence type="ECO:0000256" key="1">
    <source>
        <dbReference type="SAM" id="MobiDB-lite"/>
    </source>
</evidence>
<keyword evidence="2" id="KW-0732">Signal</keyword>
<dbReference type="EMBL" id="SHKY01000001">
    <property type="protein sequence ID" value="RZU53104.1"/>
    <property type="molecule type" value="Genomic_DNA"/>
</dbReference>
<evidence type="ECO:0000313" key="4">
    <source>
        <dbReference type="Proteomes" id="UP000292564"/>
    </source>
</evidence>
<evidence type="ECO:0000313" key="3">
    <source>
        <dbReference type="EMBL" id="RZU53104.1"/>
    </source>
</evidence>
<proteinExistence type="predicted"/>
<dbReference type="Proteomes" id="UP000292564">
    <property type="component" value="Unassembled WGS sequence"/>
</dbReference>
<organism evidence="3 4">
    <name type="scientific">Krasilnikovia cinnamomea</name>
    <dbReference type="NCBI Taxonomy" id="349313"/>
    <lineage>
        <taxon>Bacteria</taxon>
        <taxon>Bacillati</taxon>
        <taxon>Actinomycetota</taxon>
        <taxon>Actinomycetes</taxon>
        <taxon>Micromonosporales</taxon>
        <taxon>Micromonosporaceae</taxon>
        <taxon>Krasilnikovia</taxon>
    </lineage>
</organism>
<keyword evidence="4" id="KW-1185">Reference proteome</keyword>
<reference evidence="3 4" key="1">
    <citation type="submission" date="2019-02" db="EMBL/GenBank/DDBJ databases">
        <title>Sequencing the genomes of 1000 actinobacteria strains.</title>
        <authorList>
            <person name="Klenk H.-P."/>
        </authorList>
    </citation>
    <scope>NUCLEOTIDE SEQUENCE [LARGE SCALE GENOMIC DNA]</scope>
    <source>
        <strain evidence="3 4">DSM 45162</strain>
    </source>
</reference>
<evidence type="ECO:0000256" key="2">
    <source>
        <dbReference type="SAM" id="SignalP"/>
    </source>
</evidence>
<feature type="region of interest" description="Disordered" evidence="1">
    <location>
        <begin position="24"/>
        <end position="44"/>
    </location>
</feature>
<evidence type="ECO:0008006" key="5">
    <source>
        <dbReference type="Google" id="ProtNLM"/>
    </source>
</evidence>
<dbReference type="PROSITE" id="PS51257">
    <property type="entry name" value="PROKAR_LIPOPROTEIN"/>
    <property type="match status" value="1"/>
</dbReference>
<dbReference type="OrthoDB" id="3297397at2"/>
<name>A0A4Q7ZQP5_9ACTN</name>
<feature type="signal peptide" evidence="2">
    <location>
        <begin position="1"/>
        <end position="17"/>
    </location>
</feature>
<dbReference type="InterPro" id="IPR046172">
    <property type="entry name" value="DUF6174"/>
</dbReference>
<dbReference type="Pfam" id="PF19671">
    <property type="entry name" value="DUF6174"/>
    <property type="match status" value="1"/>
</dbReference>
<gene>
    <name evidence="3" type="ORF">EV385_4989</name>
</gene>
<protein>
    <recommendedName>
        <fullName evidence="5">Lipoprotein</fullName>
    </recommendedName>
</protein>
<feature type="chain" id="PRO_5039650364" description="Lipoprotein" evidence="2">
    <location>
        <begin position="18"/>
        <end position="154"/>
    </location>
</feature>
<feature type="compositionally biased region" description="Low complexity" evidence="1">
    <location>
        <begin position="28"/>
        <end position="40"/>
    </location>
</feature>
<comment type="caution">
    <text evidence="3">The sequence shown here is derived from an EMBL/GenBank/DDBJ whole genome shotgun (WGS) entry which is preliminary data.</text>
</comment>
<dbReference type="RefSeq" id="WP_130511630.1">
    <property type="nucleotide sequence ID" value="NZ_SHKY01000001.1"/>
</dbReference>
<dbReference type="AlphaFoldDB" id="A0A4Q7ZQP5"/>
<accession>A0A4Q7ZQP5</accession>